<evidence type="ECO:0000313" key="1">
    <source>
        <dbReference type="EMBL" id="KAJ3735600.1"/>
    </source>
</evidence>
<keyword evidence="2" id="KW-1185">Reference proteome</keyword>
<reference evidence="1" key="1">
    <citation type="submission" date="2022-08" db="EMBL/GenBank/DDBJ databases">
        <authorList>
            <consortium name="DOE Joint Genome Institute"/>
            <person name="Min B."/>
            <person name="Sierra-Patev S."/>
            <person name="Naranjo-Ortiz M."/>
            <person name="Looney B."/>
            <person name="Konkel Z."/>
            <person name="Slot J.C."/>
            <person name="Sakamoto Y."/>
            <person name="Steenwyk J.L."/>
            <person name="Rokas A."/>
            <person name="Carro J."/>
            <person name="Camarero S."/>
            <person name="Ferreira P."/>
            <person name="Molpeceres G."/>
            <person name="Ruiz-duenas F.J."/>
            <person name="Serrano A."/>
            <person name="Henrissat B."/>
            <person name="Drula E."/>
            <person name="Hughes K.W."/>
            <person name="Mata J.L."/>
            <person name="Ishikawa N.K."/>
            <person name="Vargas-Isla R."/>
            <person name="Ushijima S."/>
            <person name="Smith C.A."/>
            <person name="Ahrendt S."/>
            <person name="Andreopoulos W."/>
            <person name="He G."/>
            <person name="LaButti K."/>
            <person name="Lipzen A."/>
            <person name="Ng V."/>
            <person name="Riley R."/>
            <person name="Sandor L."/>
            <person name="Barry K."/>
            <person name="Martinez A.T."/>
            <person name="Xiao Y."/>
            <person name="Gibbons J.G."/>
            <person name="Terashima K."/>
            <person name="Hibbett D.S."/>
            <person name="Grigoriev I.V."/>
        </authorList>
    </citation>
    <scope>NUCLEOTIDE SEQUENCE</scope>
    <source>
        <strain evidence="1">ET3784</strain>
    </source>
</reference>
<reference evidence="1" key="2">
    <citation type="journal article" date="2023" name="Proc. Natl. Acad. Sci. U.S.A.">
        <title>A global phylogenomic analysis of the shiitake genus Lentinula.</title>
        <authorList>
            <person name="Sierra-Patev S."/>
            <person name="Min B."/>
            <person name="Naranjo-Ortiz M."/>
            <person name="Looney B."/>
            <person name="Konkel Z."/>
            <person name="Slot J.C."/>
            <person name="Sakamoto Y."/>
            <person name="Steenwyk J.L."/>
            <person name="Rokas A."/>
            <person name="Carro J."/>
            <person name="Camarero S."/>
            <person name="Ferreira P."/>
            <person name="Molpeceres G."/>
            <person name="Ruiz-Duenas F.J."/>
            <person name="Serrano A."/>
            <person name="Henrissat B."/>
            <person name="Drula E."/>
            <person name="Hughes K.W."/>
            <person name="Mata J.L."/>
            <person name="Ishikawa N.K."/>
            <person name="Vargas-Isla R."/>
            <person name="Ushijima S."/>
            <person name="Smith C.A."/>
            <person name="Donoghue J."/>
            <person name="Ahrendt S."/>
            <person name="Andreopoulos W."/>
            <person name="He G."/>
            <person name="LaButti K."/>
            <person name="Lipzen A."/>
            <person name="Ng V."/>
            <person name="Riley R."/>
            <person name="Sandor L."/>
            <person name="Barry K."/>
            <person name="Martinez A.T."/>
            <person name="Xiao Y."/>
            <person name="Gibbons J.G."/>
            <person name="Terashima K."/>
            <person name="Grigoriev I.V."/>
            <person name="Hibbett D."/>
        </authorList>
    </citation>
    <scope>NUCLEOTIDE SEQUENCE</scope>
    <source>
        <strain evidence="1">ET3784</strain>
    </source>
</reference>
<gene>
    <name evidence="1" type="ORF">DFJ43DRAFT_816250</name>
</gene>
<dbReference type="EMBL" id="JANVFO010000008">
    <property type="protein sequence ID" value="KAJ3735600.1"/>
    <property type="molecule type" value="Genomic_DNA"/>
</dbReference>
<proteinExistence type="predicted"/>
<accession>A0AA38N2V7</accession>
<protein>
    <submittedName>
        <fullName evidence="1">Uncharacterized protein</fullName>
    </submittedName>
</protein>
<organism evidence="1 2">
    <name type="scientific">Lentinula guzmanii</name>
    <dbReference type="NCBI Taxonomy" id="2804957"/>
    <lineage>
        <taxon>Eukaryota</taxon>
        <taxon>Fungi</taxon>
        <taxon>Dikarya</taxon>
        <taxon>Basidiomycota</taxon>
        <taxon>Agaricomycotina</taxon>
        <taxon>Agaricomycetes</taxon>
        <taxon>Agaricomycetidae</taxon>
        <taxon>Agaricales</taxon>
        <taxon>Marasmiineae</taxon>
        <taxon>Omphalotaceae</taxon>
        <taxon>Lentinula</taxon>
    </lineage>
</organism>
<sequence>MRYVAHDLALAFYTNSSTKHSDLPSPNPVMEKIVDWGNNYVNAQKIAAAYKQKGGWEGWVQVELAIVLQQHFGGDGQATVFREQYVYNGTQQRCDILIDTKKHNGEHFTNMFELKCESSGNAGNFRTEVEKDCTKIGGGVWKCSPCTWWIVGFGVTQDIGDLKVKGVNLKKYHRDIQVGEGRVTLWWAKGSN</sequence>
<name>A0AA38N2V7_9AGAR</name>
<evidence type="ECO:0000313" key="2">
    <source>
        <dbReference type="Proteomes" id="UP001176059"/>
    </source>
</evidence>
<comment type="caution">
    <text evidence="1">The sequence shown here is derived from an EMBL/GenBank/DDBJ whole genome shotgun (WGS) entry which is preliminary data.</text>
</comment>
<dbReference type="AlphaFoldDB" id="A0AA38N2V7"/>
<dbReference type="Proteomes" id="UP001176059">
    <property type="component" value="Unassembled WGS sequence"/>
</dbReference>